<evidence type="ECO:0000256" key="2">
    <source>
        <dbReference type="ARBA" id="ARBA00022475"/>
    </source>
</evidence>
<dbReference type="Pfam" id="PF03772">
    <property type="entry name" value="Competence"/>
    <property type="match status" value="1"/>
</dbReference>
<feature type="transmembrane region" description="Helical" evidence="7">
    <location>
        <begin position="200"/>
        <end position="222"/>
    </location>
</feature>
<evidence type="ECO:0000256" key="6">
    <source>
        <dbReference type="SAM" id="MobiDB-lite"/>
    </source>
</evidence>
<dbReference type="InterPro" id="IPR001279">
    <property type="entry name" value="Metallo-B-lactamas"/>
</dbReference>
<feature type="region of interest" description="Disordered" evidence="6">
    <location>
        <begin position="73"/>
        <end position="189"/>
    </location>
</feature>
<dbReference type="Pfam" id="PF00753">
    <property type="entry name" value="Lactamase_B"/>
    <property type="match status" value="1"/>
</dbReference>
<dbReference type="SMART" id="SM00849">
    <property type="entry name" value="Lactamase_B"/>
    <property type="match status" value="1"/>
</dbReference>
<feature type="transmembrane region" description="Helical" evidence="7">
    <location>
        <begin position="604"/>
        <end position="627"/>
    </location>
</feature>
<keyword evidence="2" id="KW-1003">Cell membrane</keyword>
<evidence type="ECO:0000256" key="1">
    <source>
        <dbReference type="ARBA" id="ARBA00004651"/>
    </source>
</evidence>
<dbReference type="InterPro" id="IPR052159">
    <property type="entry name" value="Competence_DNA_uptake"/>
</dbReference>
<dbReference type="EMBL" id="JAENHP010000021">
    <property type="protein sequence ID" value="MBM2621694.1"/>
    <property type="molecule type" value="Genomic_DNA"/>
</dbReference>
<dbReference type="InterPro" id="IPR036866">
    <property type="entry name" value="RibonucZ/Hydroxyglut_hydro"/>
</dbReference>
<evidence type="ECO:0000256" key="7">
    <source>
        <dbReference type="SAM" id="Phobius"/>
    </source>
</evidence>
<feature type="domain" description="Metallo-beta-lactamase" evidence="8">
    <location>
        <begin position="672"/>
        <end position="868"/>
    </location>
</feature>
<evidence type="ECO:0000313" key="10">
    <source>
        <dbReference type="Proteomes" id="UP000632138"/>
    </source>
</evidence>
<evidence type="ECO:0000313" key="9">
    <source>
        <dbReference type="EMBL" id="MBM2621694.1"/>
    </source>
</evidence>
<dbReference type="SUPFAM" id="SSF56281">
    <property type="entry name" value="Metallo-hydrolase/oxidoreductase"/>
    <property type="match status" value="1"/>
</dbReference>
<evidence type="ECO:0000256" key="3">
    <source>
        <dbReference type="ARBA" id="ARBA00022692"/>
    </source>
</evidence>
<feature type="transmembrane region" description="Helical" evidence="7">
    <location>
        <begin position="50"/>
        <end position="67"/>
    </location>
</feature>
<feature type="transmembrane region" description="Helical" evidence="7">
    <location>
        <begin position="551"/>
        <end position="572"/>
    </location>
</feature>
<keyword evidence="3 7" id="KW-0812">Transmembrane</keyword>
<evidence type="ECO:0000256" key="5">
    <source>
        <dbReference type="ARBA" id="ARBA00023136"/>
    </source>
</evidence>
<proteinExistence type="predicted"/>
<feature type="transmembrane region" description="Helical" evidence="7">
    <location>
        <begin position="523"/>
        <end position="545"/>
    </location>
</feature>
<comment type="caution">
    <text evidence="9">The sequence shown here is derived from an EMBL/GenBank/DDBJ whole genome shotgun (WGS) entry which is preliminary data.</text>
</comment>
<dbReference type="Gene3D" id="3.60.15.10">
    <property type="entry name" value="Ribonuclease Z/Hydroxyacylglutathione hydrolase-like"/>
    <property type="match status" value="1"/>
</dbReference>
<keyword evidence="10" id="KW-1185">Reference proteome</keyword>
<dbReference type="PANTHER" id="PTHR30619">
    <property type="entry name" value="DNA INTERNALIZATION/COMPETENCE PROTEIN COMEC/REC2"/>
    <property type="match status" value="1"/>
</dbReference>
<keyword evidence="4 7" id="KW-1133">Transmembrane helix</keyword>
<sequence>MNSPRPGAADPAASKTARSEAPPDLRLAGFAVAVWLSALAALYLSARSGILLGAGAAVLAVALAGLLRRTRPDGDEPGEPFAGGAHPGSRSDGDWAAAGQSFAGGAHPGGGAADRGTPDAATGREPASGHVETAPAGRAGVRTWGLDRTGRSVGLGERRRASAAGPGRGGRGTAGARRGRGVAGEGPAGGGPGWVRGVRWVFVAVLLGVACGAVATGVRVGVRESGVLRELVEAGDPVWMDLVIRDDPRALRGVVGKPPTYIVAVDLKGVRAEGEPGVRLSARALVLGSDRGWLGLLPGQRVTATGKLLPPRGGDLRAVVASVRGAPVLVGRASWAQRAAGTLRTGLQRACKPLPDLPGGLLPGLVVGDTSRLDPALEEDFRMTGMTHLNAVSGANVAIVLGVVLFAVRRTRAGPVVTALICAVTLVGFVILARPSPSVVRAAAMGAIGLIGLASGRRRVALPALAAGVAVLVLVDPELASDIGFALSVLATSGLLLLAPVWRDGLRARGWPPGAAEALAVPAAAQVACGPVVAGLSGTISIVAIPANLLAVPAIAPATLLGVTAAVISPVWPTGAEFAAWLGHWPAQWLVLVATYGARVPAGALPWPGGLTGALLLAVITVGLLFATRRPLIRKLVTVVALGGVLGALPVRLLASGWPPPGWLVVACAVGQGDAVVLPAGAGRAVVVDAGPEPNAVDHCLRRLGVRQVVLFVVSHFHVDHIGGVAGVFRGRDVRAVVGPDWPDPPAGRAAVADAAGRVVVRAVGPGWAYEIGNLRLTVLGPVEPLRGTNSDPNNNSLVVRAEVDGRTVLLPGDAETEEQEDMLAHLGAGAIRADVLKVAHHGSSYQSPRFLDEIRPSVALVSVGAGNDYGHPNGALVARLARGGARVMRTDQSGDLAAVATGRGLAVVARGDPPAP</sequence>
<feature type="transmembrane region" description="Helical" evidence="7">
    <location>
        <begin position="636"/>
        <end position="655"/>
    </location>
</feature>
<organism evidence="9 10">
    <name type="scientific">Paractinoplanes ovalisporus</name>
    <dbReference type="NCBI Taxonomy" id="2810368"/>
    <lineage>
        <taxon>Bacteria</taxon>
        <taxon>Bacillati</taxon>
        <taxon>Actinomycetota</taxon>
        <taxon>Actinomycetes</taxon>
        <taxon>Micromonosporales</taxon>
        <taxon>Micromonosporaceae</taxon>
        <taxon>Paractinoplanes</taxon>
    </lineage>
</organism>
<evidence type="ECO:0000259" key="8">
    <source>
        <dbReference type="SMART" id="SM00849"/>
    </source>
</evidence>
<feature type="transmembrane region" description="Helical" evidence="7">
    <location>
        <begin position="389"/>
        <end position="408"/>
    </location>
</feature>
<dbReference type="Proteomes" id="UP000632138">
    <property type="component" value="Unassembled WGS sequence"/>
</dbReference>
<reference evidence="9 10" key="1">
    <citation type="submission" date="2021-01" db="EMBL/GenBank/DDBJ databases">
        <title>Actinoplanes sp. nov. LDG1-06 isolated from lichen.</title>
        <authorList>
            <person name="Saeng-In P."/>
            <person name="Phongsopitanun W."/>
            <person name="Kanchanasin P."/>
            <person name="Yuki M."/>
            <person name="Kudo T."/>
            <person name="Ohkuma M."/>
            <person name="Tanasupawat S."/>
        </authorList>
    </citation>
    <scope>NUCLEOTIDE SEQUENCE [LARGE SCALE GENOMIC DNA]</scope>
    <source>
        <strain evidence="9 10">LDG1-06</strain>
    </source>
</reference>
<accession>A0ABS2AR99</accession>
<gene>
    <name evidence="9" type="ORF">JIG36_39940</name>
</gene>
<dbReference type="CDD" id="cd07731">
    <property type="entry name" value="ComA-like_MBL-fold"/>
    <property type="match status" value="1"/>
</dbReference>
<name>A0ABS2AR99_9ACTN</name>
<feature type="transmembrane region" description="Helical" evidence="7">
    <location>
        <begin position="483"/>
        <end position="502"/>
    </location>
</feature>
<dbReference type="InterPro" id="IPR004477">
    <property type="entry name" value="ComEC_N"/>
</dbReference>
<comment type="subcellular location">
    <subcellularLocation>
        <location evidence="1">Cell membrane</location>
        <topology evidence="1">Multi-pass membrane protein</topology>
    </subcellularLocation>
</comment>
<dbReference type="InterPro" id="IPR035681">
    <property type="entry name" value="ComA-like_MBL"/>
</dbReference>
<dbReference type="NCBIfam" id="TIGR00360">
    <property type="entry name" value="ComEC_N-term"/>
    <property type="match status" value="1"/>
</dbReference>
<feature type="transmembrane region" description="Helical" evidence="7">
    <location>
        <begin position="25"/>
        <end position="44"/>
    </location>
</feature>
<feature type="transmembrane region" description="Helical" evidence="7">
    <location>
        <begin position="415"/>
        <end position="433"/>
    </location>
</feature>
<feature type="region of interest" description="Disordered" evidence="6">
    <location>
        <begin position="1"/>
        <end position="21"/>
    </location>
</feature>
<dbReference type="PANTHER" id="PTHR30619:SF1">
    <property type="entry name" value="RECOMBINATION PROTEIN 2"/>
    <property type="match status" value="1"/>
</dbReference>
<feature type="transmembrane region" description="Helical" evidence="7">
    <location>
        <begin position="579"/>
        <end position="598"/>
    </location>
</feature>
<protein>
    <submittedName>
        <fullName evidence="9">ComEC/Rec2 family competence protein</fullName>
    </submittedName>
</protein>
<keyword evidence="5 7" id="KW-0472">Membrane</keyword>
<evidence type="ECO:0000256" key="4">
    <source>
        <dbReference type="ARBA" id="ARBA00022989"/>
    </source>
</evidence>